<dbReference type="Gene3D" id="3.40.50.2000">
    <property type="entry name" value="Glycogen Phosphorylase B"/>
    <property type="match status" value="2"/>
</dbReference>
<dbReference type="SUPFAM" id="SSF53756">
    <property type="entry name" value="UDP-Glycosyltransferase/glycogen phosphorylase"/>
    <property type="match status" value="1"/>
</dbReference>
<name>A0A1F7YZ96_9BACT</name>
<dbReference type="STRING" id="1802505.A3D01_05370"/>
<dbReference type="PANTHER" id="PTHR12526:SF510">
    <property type="entry name" value="D-INOSITOL 3-PHOSPHATE GLYCOSYLTRANSFERASE"/>
    <property type="match status" value="1"/>
</dbReference>
<gene>
    <name evidence="5" type="ORF">A3D01_05370</name>
</gene>
<dbReference type="InterPro" id="IPR001296">
    <property type="entry name" value="Glyco_trans_1"/>
</dbReference>
<accession>A0A1F7YZ96</accession>
<protein>
    <submittedName>
        <fullName evidence="5">Uncharacterized protein</fullName>
    </submittedName>
</protein>
<reference evidence="5 6" key="1">
    <citation type="journal article" date="2016" name="Nat. Commun.">
        <title>Thousands of microbial genomes shed light on interconnected biogeochemical processes in an aquifer system.</title>
        <authorList>
            <person name="Anantharaman K."/>
            <person name="Brown C.T."/>
            <person name="Hug L.A."/>
            <person name="Sharon I."/>
            <person name="Castelle C.J."/>
            <person name="Probst A.J."/>
            <person name="Thomas B.C."/>
            <person name="Singh A."/>
            <person name="Wilkins M.J."/>
            <person name="Karaoz U."/>
            <person name="Brodie E.L."/>
            <person name="Williams K.H."/>
            <person name="Hubbard S.S."/>
            <person name="Banfield J.F."/>
        </authorList>
    </citation>
    <scope>NUCLEOTIDE SEQUENCE [LARGE SCALE GENOMIC DNA]</scope>
</reference>
<evidence type="ECO:0000313" key="5">
    <source>
        <dbReference type="EMBL" id="OGM32652.1"/>
    </source>
</evidence>
<dbReference type="EMBL" id="MGGR01000029">
    <property type="protein sequence ID" value="OGM32652.1"/>
    <property type="molecule type" value="Genomic_DNA"/>
</dbReference>
<evidence type="ECO:0000259" key="4">
    <source>
        <dbReference type="Pfam" id="PF13439"/>
    </source>
</evidence>
<comment type="caution">
    <text evidence="5">The sequence shown here is derived from an EMBL/GenBank/DDBJ whole genome shotgun (WGS) entry which is preliminary data.</text>
</comment>
<dbReference type="GO" id="GO:0016757">
    <property type="term" value="F:glycosyltransferase activity"/>
    <property type="evidence" value="ECO:0007669"/>
    <property type="project" value="UniProtKB-KW"/>
</dbReference>
<dbReference type="InterPro" id="IPR028098">
    <property type="entry name" value="Glyco_trans_4-like_N"/>
</dbReference>
<keyword evidence="1" id="KW-0328">Glycosyltransferase</keyword>
<evidence type="ECO:0000256" key="2">
    <source>
        <dbReference type="ARBA" id="ARBA00022679"/>
    </source>
</evidence>
<organism evidence="5 6">
    <name type="scientific">Candidatus Woesebacteria bacterium RIFCSPHIGHO2_02_FULL_39_13</name>
    <dbReference type="NCBI Taxonomy" id="1802505"/>
    <lineage>
        <taxon>Bacteria</taxon>
        <taxon>Candidatus Woeseibacteriota</taxon>
    </lineage>
</organism>
<proteinExistence type="predicted"/>
<evidence type="ECO:0000256" key="1">
    <source>
        <dbReference type="ARBA" id="ARBA00022676"/>
    </source>
</evidence>
<dbReference type="CDD" id="cd03801">
    <property type="entry name" value="GT4_PimA-like"/>
    <property type="match status" value="1"/>
</dbReference>
<dbReference type="AlphaFoldDB" id="A0A1F7YZ96"/>
<keyword evidence="2" id="KW-0808">Transferase</keyword>
<evidence type="ECO:0000259" key="3">
    <source>
        <dbReference type="Pfam" id="PF00534"/>
    </source>
</evidence>
<dbReference type="Pfam" id="PF00534">
    <property type="entry name" value="Glycos_transf_1"/>
    <property type="match status" value="1"/>
</dbReference>
<feature type="domain" description="Glycosyltransferase subfamily 4-like N-terminal" evidence="4">
    <location>
        <begin position="42"/>
        <end position="184"/>
    </location>
</feature>
<feature type="domain" description="Glycosyl transferase family 1" evidence="3">
    <location>
        <begin position="193"/>
        <end position="335"/>
    </location>
</feature>
<dbReference type="PANTHER" id="PTHR12526">
    <property type="entry name" value="GLYCOSYLTRANSFERASE"/>
    <property type="match status" value="1"/>
</dbReference>
<dbReference type="Proteomes" id="UP000177169">
    <property type="component" value="Unassembled WGS sequence"/>
</dbReference>
<sequence length="366" mass="41963">MEVRYQVCQAELSTPKSKDSGYRTRGDKAMKIAFLNGYSNTRGAETFVNELSNELFKKNEVTLILGDRKIPRRWPFLWRAFMDPHGFYTFTFTFKNLNKIWREKFDIVIPINGGWQPALIRMVTWLYGGKMIISGQSGIGWDDKNNLWCFPDRFVALSTYAKKWAKKVNPFVKIEYIPNGVDVTKFTPEGKSLKTHLKKPIILTVSALTPTKRVDLVIQAVSRMKSSSLLIVGDGPDRQKLNEMGKTLLGERFQIISSPFEEMPSVYRIADVFTLVSQPYYSFEIAIVEALATNIPVVVNNDPIRAEIVDDAGFLVNPNDNHSYSLALKKALLAKWYDKPKMQAQKFSWDIISDKYESLFRELRGN</sequence>
<dbReference type="Pfam" id="PF13439">
    <property type="entry name" value="Glyco_transf_4"/>
    <property type="match status" value="1"/>
</dbReference>
<evidence type="ECO:0000313" key="6">
    <source>
        <dbReference type="Proteomes" id="UP000177169"/>
    </source>
</evidence>